<dbReference type="VEuPathDB" id="FungiDB:VP01_2614g1"/>
<dbReference type="OrthoDB" id="2518314at2759"/>
<evidence type="ECO:0000313" key="3">
    <source>
        <dbReference type="EMBL" id="KNZ55674.1"/>
    </source>
</evidence>
<keyword evidence="2" id="KW-0812">Transmembrane</keyword>
<feature type="region of interest" description="Disordered" evidence="1">
    <location>
        <begin position="285"/>
        <end position="317"/>
    </location>
</feature>
<feature type="transmembrane region" description="Helical" evidence="2">
    <location>
        <begin position="14"/>
        <end position="34"/>
    </location>
</feature>
<gene>
    <name evidence="3" type="ORF">VP01_2614g1</name>
</gene>
<evidence type="ECO:0000313" key="4">
    <source>
        <dbReference type="Proteomes" id="UP000037035"/>
    </source>
</evidence>
<evidence type="ECO:0000256" key="2">
    <source>
        <dbReference type="SAM" id="Phobius"/>
    </source>
</evidence>
<dbReference type="AlphaFoldDB" id="A0A0L6V4K6"/>
<accession>A0A0L6V4K6</accession>
<proteinExistence type="predicted"/>
<keyword evidence="4" id="KW-1185">Reference proteome</keyword>
<dbReference type="Proteomes" id="UP000037035">
    <property type="component" value="Unassembled WGS sequence"/>
</dbReference>
<keyword evidence="2" id="KW-1133">Transmembrane helix</keyword>
<dbReference type="EMBL" id="LAVV01007518">
    <property type="protein sequence ID" value="KNZ55674.1"/>
    <property type="molecule type" value="Genomic_DNA"/>
</dbReference>
<protein>
    <submittedName>
        <fullName evidence="3">Uncharacterized protein</fullName>
    </submittedName>
</protein>
<evidence type="ECO:0000256" key="1">
    <source>
        <dbReference type="SAM" id="MobiDB-lite"/>
    </source>
</evidence>
<keyword evidence="2" id="KW-0472">Membrane</keyword>
<comment type="caution">
    <text evidence="3">The sequence shown here is derived from an EMBL/GenBank/DDBJ whole genome shotgun (WGS) entry which is preliminary data.</text>
</comment>
<name>A0A0L6V4K6_9BASI</name>
<organism evidence="3 4">
    <name type="scientific">Puccinia sorghi</name>
    <dbReference type="NCBI Taxonomy" id="27349"/>
    <lineage>
        <taxon>Eukaryota</taxon>
        <taxon>Fungi</taxon>
        <taxon>Dikarya</taxon>
        <taxon>Basidiomycota</taxon>
        <taxon>Pucciniomycotina</taxon>
        <taxon>Pucciniomycetes</taxon>
        <taxon>Pucciniales</taxon>
        <taxon>Pucciniaceae</taxon>
        <taxon>Puccinia</taxon>
    </lineage>
</organism>
<sequence length="362" mass="41135">MQSHSDLKFQWLPLWWPTIHSFICIILLFSPLCLRSQLAKALLVLMNNTMIMMRQIVLWYLFFTFKTPLWFWLTTMANAVNEIFVQKHNLKFCQHQHPIQCVGFDGREGVGGLVTQDWVGYIHLSSTDATAILFPCSFYHSAQLCYCRGSQILGKGRGWVGVQTDYQHESFRPSFEVSTGLVDHTGKFWQCQQSYCDKCRNKRLKPGPTQKKNLFKPFESTICVQKIVPWALCGSALSKMYTWVIHLRTGSRFFGGITHMTNKLITQIPDEGVRGADTFFFQKEIDGRPKRGGGGGIESQKGSRMSAVYKETQDSGDQDEERVNDVLIRVKIVFVGGACTFCTQPTVLVTQSSLVAIVFRGP</sequence>
<reference evidence="3 4" key="1">
    <citation type="submission" date="2015-08" db="EMBL/GenBank/DDBJ databases">
        <title>Next Generation Sequencing and Analysis of the Genome of Puccinia sorghi L Schw, the Causal Agent of Maize Common Rust.</title>
        <authorList>
            <person name="Rochi L."/>
            <person name="Burguener G."/>
            <person name="Darino M."/>
            <person name="Turjanski A."/>
            <person name="Kreff E."/>
            <person name="Dieguez M.J."/>
            <person name="Sacco F."/>
        </authorList>
    </citation>
    <scope>NUCLEOTIDE SEQUENCE [LARGE SCALE GENOMIC DNA]</scope>
    <source>
        <strain evidence="3 4">RO10H11247</strain>
    </source>
</reference>